<dbReference type="EMBL" id="MCFA01000025">
    <property type="protein sequence ID" value="ORY15403.1"/>
    <property type="molecule type" value="Genomic_DNA"/>
</dbReference>
<sequence>MSSNQDNPFACTPPSQSPKHRRLTTDPVYGGIDVTAGSLSKFSISAPKKCGTEAVKPHHLLDMPAEKNWAEGFSTGNRFAVLASKDCESPKSKTSIEDKRKNAETSTLAKAKAPRKEMKNAAGASEKSIPGGTKRSGVAVSDVSKLPVKVKEPFWTKKNPRTSMSLEDRENNEKEVDKLFAQPPPFGPWDTSTNSSPEFNRLSREKDPNAWKNVSKSTKKSEDDDIPDMALSEDEDPAKGFEKVENSKDSPTVENGGKKNGWMFWRR</sequence>
<keyword evidence="3" id="KW-1185">Reference proteome</keyword>
<feature type="compositionally biased region" description="Basic and acidic residues" evidence="1">
    <location>
        <begin position="86"/>
        <end position="103"/>
    </location>
</feature>
<evidence type="ECO:0000256" key="1">
    <source>
        <dbReference type="SAM" id="MobiDB-lite"/>
    </source>
</evidence>
<feature type="region of interest" description="Disordered" evidence="1">
    <location>
        <begin position="1"/>
        <end position="27"/>
    </location>
</feature>
<comment type="caution">
    <text evidence="2">The sequence shown here is derived from an EMBL/GenBank/DDBJ whole genome shotgun (WGS) entry which is preliminary data.</text>
</comment>
<organism evidence="2 3">
    <name type="scientific">Clohesyomyces aquaticus</name>
    <dbReference type="NCBI Taxonomy" id="1231657"/>
    <lineage>
        <taxon>Eukaryota</taxon>
        <taxon>Fungi</taxon>
        <taxon>Dikarya</taxon>
        <taxon>Ascomycota</taxon>
        <taxon>Pezizomycotina</taxon>
        <taxon>Dothideomycetes</taxon>
        <taxon>Pleosporomycetidae</taxon>
        <taxon>Pleosporales</taxon>
        <taxon>Lindgomycetaceae</taxon>
        <taxon>Clohesyomyces</taxon>
    </lineage>
</organism>
<protein>
    <submittedName>
        <fullName evidence="2">Uncharacterized protein</fullName>
    </submittedName>
</protein>
<feature type="compositionally biased region" description="Basic and acidic residues" evidence="1">
    <location>
        <begin position="237"/>
        <end position="248"/>
    </location>
</feature>
<evidence type="ECO:0000313" key="3">
    <source>
        <dbReference type="Proteomes" id="UP000193144"/>
    </source>
</evidence>
<evidence type="ECO:0000313" key="2">
    <source>
        <dbReference type="EMBL" id="ORY15403.1"/>
    </source>
</evidence>
<dbReference type="AlphaFoldDB" id="A0A1Y1ZYQ2"/>
<accession>A0A1Y1ZYQ2</accession>
<gene>
    <name evidence="2" type="ORF">BCR34DRAFT_598388</name>
</gene>
<feature type="compositionally biased region" description="Acidic residues" evidence="1">
    <location>
        <begin position="223"/>
        <end position="236"/>
    </location>
</feature>
<feature type="compositionally biased region" description="Basic and acidic residues" evidence="1">
    <location>
        <begin position="166"/>
        <end position="178"/>
    </location>
</feature>
<dbReference type="Proteomes" id="UP000193144">
    <property type="component" value="Unassembled WGS sequence"/>
</dbReference>
<name>A0A1Y1ZYQ2_9PLEO</name>
<reference evidence="2 3" key="1">
    <citation type="submission" date="2016-07" db="EMBL/GenBank/DDBJ databases">
        <title>Pervasive Adenine N6-methylation of Active Genes in Fungi.</title>
        <authorList>
            <consortium name="DOE Joint Genome Institute"/>
            <person name="Mondo S.J."/>
            <person name="Dannebaum R.O."/>
            <person name="Kuo R.C."/>
            <person name="Labutti K."/>
            <person name="Haridas S."/>
            <person name="Kuo A."/>
            <person name="Salamov A."/>
            <person name="Ahrendt S.R."/>
            <person name="Lipzen A."/>
            <person name="Sullivan W."/>
            <person name="Andreopoulos W.B."/>
            <person name="Clum A."/>
            <person name="Lindquist E."/>
            <person name="Daum C."/>
            <person name="Ramamoorthy G.K."/>
            <person name="Gryganskyi A."/>
            <person name="Culley D."/>
            <person name="Magnuson J.K."/>
            <person name="James T.Y."/>
            <person name="O'Malley M.A."/>
            <person name="Stajich J.E."/>
            <person name="Spatafora J.W."/>
            <person name="Visel A."/>
            <person name="Grigoriev I.V."/>
        </authorList>
    </citation>
    <scope>NUCLEOTIDE SEQUENCE [LARGE SCALE GENOMIC DNA]</scope>
    <source>
        <strain evidence="2 3">CBS 115471</strain>
    </source>
</reference>
<feature type="region of interest" description="Disordered" evidence="1">
    <location>
        <begin position="86"/>
        <end position="267"/>
    </location>
</feature>
<proteinExistence type="predicted"/>